<name>R4X1E0_9BURK</name>
<dbReference type="AlphaFoldDB" id="R4X1E0"/>
<protein>
    <recommendedName>
        <fullName evidence="3">DUF2780 domain-containing protein</fullName>
    </recommendedName>
</protein>
<evidence type="ECO:0000313" key="2">
    <source>
        <dbReference type="Proteomes" id="UP000013966"/>
    </source>
</evidence>
<accession>R4X1E0</accession>
<dbReference type="PATRIC" id="fig|758793.3.peg.3183"/>
<dbReference type="KEGG" id="buo:BRPE64_BCDS02760"/>
<organism evidence="1 2">
    <name type="scientific">Caballeronia insecticola</name>
    <dbReference type="NCBI Taxonomy" id="758793"/>
    <lineage>
        <taxon>Bacteria</taxon>
        <taxon>Pseudomonadati</taxon>
        <taxon>Pseudomonadota</taxon>
        <taxon>Betaproteobacteria</taxon>
        <taxon>Burkholderiales</taxon>
        <taxon>Burkholderiaceae</taxon>
        <taxon>Caballeronia</taxon>
    </lineage>
</organism>
<reference evidence="1 2" key="1">
    <citation type="journal article" date="2013" name="Genome Announc.">
        <title>Complete Genome Sequence of Burkholderia sp. Strain RPE64, Bacterial Symbiont of the Bean Bug Riptortus pedestris.</title>
        <authorList>
            <person name="Shibata T.F."/>
            <person name="Maeda T."/>
            <person name="Nikoh N."/>
            <person name="Yamaguchi K."/>
            <person name="Oshima K."/>
            <person name="Hattori M."/>
            <person name="Nishiyama T."/>
            <person name="Hasebe M."/>
            <person name="Fukatsu T."/>
            <person name="Kikuchi Y."/>
            <person name="Shigenobu S."/>
        </authorList>
    </citation>
    <scope>NUCLEOTIDE SEQUENCE [LARGE SCALE GENOMIC DNA]</scope>
</reference>
<dbReference type="HOGENOM" id="CLU_095997_0_0_4"/>
<dbReference type="EMBL" id="AP013059">
    <property type="protein sequence ID" value="BAN24937.1"/>
    <property type="molecule type" value="Genomic_DNA"/>
</dbReference>
<dbReference type="STRING" id="758793.BRPE64_BCDS02760"/>
<proteinExistence type="predicted"/>
<keyword evidence="2" id="KW-1185">Reference proteome</keyword>
<evidence type="ECO:0000313" key="1">
    <source>
        <dbReference type="EMBL" id="BAN24937.1"/>
    </source>
</evidence>
<gene>
    <name evidence="1" type="ORF">BRPE64_BCDS02760</name>
</gene>
<sequence>MTDGRTGSFFIGQFTGGPIMPNRSSRLALLSAGIAFALSAPAVSNAQLNLQQFGFGSGKSEPENNANGAAQPSALGSLVQNYLGANQQVLAGQSSLASAMGMSSVAGQAQSAAGLLSGASGGNVPSTSVLSRLGGTQQSVSQSLLQAMSRGSVTPPTAASKQTFSDGLASLGQGVKQYAGLQSDLGSVKNSMNMSSLLQAGSNPGTAQAATYIAQSAPGQLQSLMQTLTQAVQYAQTNGISVPSVATSALSGAR</sequence>
<evidence type="ECO:0008006" key="3">
    <source>
        <dbReference type="Google" id="ProtNLM"/>
    </source>
</evidence>
<reference evidence="1 2" key="2">
    <citation type="journal article" date="2018" name="Int. J. Syst. Evol. Microbiol.">
        <title>Burkholderia insecticola sp. nov., a gut symbiotic bacterium of the bean bug Riptortus pedestris.</title>
        <authorList>
            <person name="Takeshita K."/>
            <person name="Tamaki H."/>
            <person name="Ohbayashi T."/>
            <person name="Meng X.-Y."/>
            <person name="Sone T."/>
            <person name="Mitani Y."/>
            <person name="Peeters C."/>
            <person name="Kikuchi Y."/>
            <person name="Vandamme P."/>
        </authorList>
    </citation>
    <scope>NUCLEOTIDE SEQUENCE [LARGE SCALE GENOMIC DNA]</scope>
    <source>
        <strain evidence="1">RPE64</strain>
    </source>
</reference>
<dbReference type="Proteomes" id="UP000013966">
    <property type="component" value="Chromosome 2"/>
</dbReference>